<dbReference type="GeneID" id="30906839"/>
<reference evidence="4" key="1">
    <citation type="submission" date="2016-06" db="EMBL/GenBank/DDBJ databases">
        <title>First high quality genome sequence of Plasmodium coatneyi using continuous long reads from single molecule, real-time sequencing.</title>
        <authorList>
            <person name="Chien J.-T."/>
            <person name="Pakala S.B."/>
            <person name="Geraldo J.A."/>
            <person name="Lapp S.A."/>
            <person name="Barnwell J.W."/>
            <person name="Kissinger J.C."/>
            <person name="Galinski M.R."/>
            <person name="Humphrey J.C."/>
        </authorList>
    </citation>
    <scope>NUCLEOTIDE SEQUENCE [LARGE SCALE GENOMIC DNA]</scope>
    <source>
        <strain evidence="4">Hackeri</strain>
    </source>
</reference>
<feature type="compositionally biased region" description="Polar residues" evidence="1">
    <location>
        <begin position="705"/>
        <end position="719"/>
    </location>
</feature>
<name>A0A1B1DSG2_9APIC</name>
<feature type="compositionally biased region" description="Basic and acidic residues" evidence="1">
    <location>
        <begin position="604"/>
        <end position="628"/>
    </location>
</feature>
<keyword evidence="4" id="KW-1185">Reference proteome</keyword>
<dbReference type="VEuPathDB" id="PlasmoDB:PCOAH_00001200"/>
<dbReference type="OrthoDB" id="10668452at2759"/>
<feature type="domain" description="Schizont-infected cell agglutination extracellular beta" evidence="2">
    <location>
        <begin position="200"/>
        <end position="357"/>
    </location>
</feature>
<feature type="region of interest" description="Disordered" evidence="1">
    <location>
        <begin position="604"/>
        <end position="691"/>
    </location>
</feature>
<feature type="region of interest" description="Disordered" evidence="1">
    <location>
        <begin position="705"/>
        <end position="776"/>
    </location>
</feature>
<organism evidence="3 4">
    <name type="scientific">Plasmodium coatneyi</name>
    <dbReference type="NCBI Taxonomy" id="208452"/>
    <lineage>
        <taxon>Eukaryota</taxon>
        <taxon>Sar</taxon>
        <taxon>Alveolata</taxon>
        <taxon>Apicomplexa</taxon>
        <taxon>Aconoidasida</taxon>
        <taxon>Haemosporida</taxon>
        <taxon>Plasmodiidae</taxon>
        <taxon>Plasmodium</taxon>
    </lineage>
</organism>
<feature type="compositionally biased region" description="Basic and acidic residues" evidence="1">
    <location>
        <begin position="720"/>
        <end position="732"/>
    </location>
</feature>
<protein>
    <submittedName>
        <fullName evidence="3">SICA antigen</fullName>
    </submittedName>
</protein>
<dbReference type="Pfam" id="PF12878">
    <property type="entry name" value="SICA_beta"/>
    <property type="match status" value="3"/>
</dbReference>
<evidence type="ECO:0000256" key="1">
    <source>
        <dbReference type="SAM" id="MobiDB-lite"/>
    </source>
</evidence>
<feature type="compositionally biased region" description="Basic and acidic residues" evidence="1">
    <location>
        <begin position="650"/>
        <end position="667"/>
    </location>
</feature>
<dbReference type="EMBL" id="CP016239">
    <property type="protein sequence ID" value="ANQ05721.1"/>
    <property type="molecule type" value="Genomic_DNA"/>
</dbReference>
<accession>A0A1B1DSG2</accession>
<dbReference type="RefSeq" id="XP_019912416.1">
    <property type="nucleotide sequence ID" value="XM_020056937.1"/>
</dbReference>
<dbReference type="InterPro" id="IPR024285">
    <property type="entry name" value="SICA_extracell_b"/>
</dbReference>
<feature type="domain" description="Schizont-infected cell agglutination extracellular beta" evidence="2">
    <location>
        <begin position="12"/>
        <end position="159"/>
    </location>
</feature>
<dbReference type="KEGG" id="pcot:PCOAH_00001200"/>
<dbReference type="AlphaFoldDB" id="A0A1B1DSG2"/>
<dbReference type="Proteomes" id="UP000092716">
    <property type="component" value="Chromosome 1"/>
</dbReference>
<evidence type="ECO:0000313" key="3">
    <source>
        <dbReference type="EMBL" id="ANQ05721.1"/>
    </source>
</evidence>
<evidence type="ECO:0000259" key="2">
    <source>
        <dbReference type="Pfam" id="PF12878"/>
    </source>
</evidence>
<sequence length="801" mass="89760">MGRSGKVEVMTDNIRDDINSRVTDLARALSGNTEDKEGLCKSSDGSSPIRGLHKKVCKLITAGLKHIYEIKEEERSDGGNAKDKQLFKRTMSCFLLNAYADKLIKKSEEQGCNIIEKEIEEIFNRANTRMDQWCLHKRQDGKSNDCVKCTRERIINCEIREGANKYNVKTRVDELLNRDDPEIKKTFDKICEDCNKEKDLCERMRCVTENWFRDRIGGYTTQNWCVFWDPDTMNKLKNLSEAMTKGDGTDSNLCSTMEGVNKKACNLIVRGLKHIYDIQKGKAKTTQMALNNQQFEQTMSCVFLNAFADRLEQLSPCTPNAGVTHAFKAGSQLLVSECQKKGDTKCVECTRQKDLKCTLNVDQTLWAKGVKCQEEGNDDIKNKVDEMFNDKGKNVETQKVLNTINTINNDISLCARVQCVTVNWFKDRKQGKSTQNWCAYWGKGDVGRVLTELSKAMTNKNGDMEKYCDKVGDVGSAKREACKLITAGLEHIYKIKKKEVNEDKKKKPEQVEKEKRKAVHNQQFNQTMSCVLLNAFADKLAEQKCIGESTVQQAFTKGKSVYTDLCTQKSDPNCFQCTRQKNLSCPLKVDGSLWSTGVMCKQGKRDNMKKEVDEKLDPDTNKDSKVKEALSAITNICPPAPPSGPSSKAGKKDKEEHDMGCIDDNARNSKSTVRTEQGGGITVSEGQHKMDGQLRCSDLKKLLDEQSTAKSTPASSGEIQTKETDDSTRRTSDSQTPSTGTDTQAPRTATNTSAQPEKPDKPEPLPAPLSQQTDHPNLTSYLPLAPAVLGISAMTYYLWKV</sequence>
<proteinExistence type="predicted"/>
<feature type="domain" description="Schizont-infected cell agglutination extracellular beta" evidence="2">
    <location>
        <begin position="412"/>
        <end position="582"/>
    </location>
</feature>
<feature type="compositionally biased region" description="Polar residues" evidence="1">
    <location>
        <begin position="733"/>
        <end position="755"/>
    </location>
</feature>
<evidence type="ECO:0000313" key="4">
    <source>
        <dbReference type="Proteomes" id="UP000092716"/>
    </source>
</evidence>
<gene>
    <name evidence="3" type="ORF">PCOAH_00001200</name>
</gene>